<name>A0A8D8KS62_CULPI</name>
<dbReference type="EMBL" id="HBUE01329933">
    <property type="protein sequence ID" value="CAG6592662.1"/>
    <property type="molecule type" value="Transcribed_RNA"/>
</dbReference>
<dbReference type="PANTHER" id="PTHR38926:SF72">
    <property type="entry name" value="IM:7136021-RELATED"/>
    <property type="match status" value="1"/>
</dbReference>
<evidence type="ECO:0000259" key="1">
    <source>
        <dbReference type="PROSITE" id="PS50181"/>
    </source>
</evidence>
<dbReference type="PROSITE" id="PS51450">
    <property type="entry name" value="LRR"/>
    <property type="match status" value="1"/>
</dbReference>
<dbReference type="PANTHER" id="PTHR38926">
    <property type="entry name" value="F-BOX DOMAIN CONTAINING PROTEIN, EXPRESSED"/>
    <property type="match status" value="1"/>
</dbReference>
<dbReference type="PROSITE" id="PS50181">
    <property type="entry name" value="FBOX"/>
    <property type="match status" value="1"/>
</dbReference>
<accession>A0A8D8KS62</accession>
<dbReference type="InterPro" id="IPR001810">
    <property type="entry name" value="F-box_dom"/>
</dbReference>
<dbReference type="Gene3D" id="3.80.10.10">
    <property type="entry name" value="Ribonuclease Inhibitor"/>
    <property type="match status" value="1"/>
</dbReference>
<dbReference type="InterPro" id="IPR001611">
    <property type="entry name" value="Leu-rich_rpt"/>
</dbReference>
<organism evidence="2">
    <name type="scientific">Culex pipiens</name>
    <name type="common">House mosquito</name>
    <dbReference type="NCBI Taxonomy" id="7175"/>
    <lineage>
        <taxon>Eukaryota</taxon>
        <taxon>Metazoa</taxon>
        <taxon>Ecdysozoa</taxon>
        <taxon>Arthropoda</taxon>
        <taxon>Hexapoda</taxon>
        <taxon>Insecta</taxon>
        <taxon>Pterygota</taxon>
        <taxon>Neoptera</taxon>
        <taxon>Endopterygota</taxon>
        <taxon>Diptera</taxon>
        <taxon>Nematocera</taxon>
        <taxon>Culicoidea</taxon>
        <taxon>Culicidae</taxon>
        <taxon>Culicinae</taxon>
        <taxon>Culicini</taxon>
        <taxon>Culex</taxon>
        <taxon>Culex</taxon>
    </lineage>
</organism>
<protein>
    <submittedName>
        <fullName evidence="2">(northern house mosquito) hypothetical protein</fullName>
    </submittedName>
</protein>
<evidence type="ECO:0000313" key="2">
    <source>
        <dbReference type="EMBL" id="CAG6592662.1"/>
    </source>
</evidence>
<reference evidence="2" key="1">
    <citation type="submission" date="2021-05" db="EMBL/GenBank/DDBJ databases">
        <authorList>
            <person name="Alioto T."/>
            <person name="Alioto T."/>
            <person name="Gomez Garrido J."/>
        </authorList>
    </citation>
    <scope>NUCLEOTIDE SEQUENCE</scope>
</reference>
<dbReference type="SUPFAM" id="SSF52047">
    <property type="entry name" value="RNI-like"/>
    <property type="match status" value="1"/>
</dbReference>
<dbReference type="SUPFAM" id="SSF81383">
    <property type="entry name" value="F-box domain"/>
    <property type="match status" value="1"/>
</dbReference>
<feature type="domain" description="F-box" evidence="1">
    <location>
        <begin position="15"/>
        <end position="64"/>
    </location>
</feature>
<sequence>MGKRELKQKETEPVAASISDLPNEVLLMIFDRLELACRLRVSQVCHRWNQLVFHFFGDHFALKLDDLVDPGLLSKDRVYRRVEIRCMSLLRFNMLHAKRLRVLGRHVVALTLDISVTDGDLFVEMLRKFPNLESFSLWTESFRSDKPARNALRKVLPGRLPSVRHVTIYCNNAAVLDLMARLAPNLRSLNVTVPAKLLSSLCQCDLAGLVSLRLSLVFRSKALLSEMASFRRNVFDTFMASLKNLKKFSIFIRANSYPEISPHIFALDSLEQLEVATTDSPRPVPAFDGIWSLRNLKVLRCFIERIAYPPEHAVNPLEHLTELNLAKAIVVDTFQLRRIFPNVTTLDIRSCQLSEPGLESLSLAWPRLESLTVRIAPVEIDSLVVLHRFVKLRQLTLLNNYISDREDLAVLDTVLAIGTLEELRVEGKWDGAPGGLNPTCRVYRNGEVVAREELPLGRHGFLELYTLKGDCDEDKIGCE</sequence>
<proteinExistence type="predicted"/>
<dbReference type="Gene3D" id="1.20.1280.50">
    <property type="match status" value="1"/>
</dbReference>
<dbReference type="CDD" id="cd09917">
    <property type="entry name" value="F-box_SF"/>
    <property type="match status" value="1"/>
</dbReference>
<dbReference type="SMART" id="SM00256">
    <property type="entry name" value="FBOX"/>
    <property type="match status" value="1"/>
</dbReference>
<dbReference type="InterPro" id="IPR032675">
    <property type="entry name" value="LRR_dom_sf"/>
</dbReference>
<dbReference type="Pfam" id="PF12937">
    <property type="entry name" value="F-box-like"/>
    <property type="match status" value="1"/>
</dbReference>
<dbReference type="InterPro" id="IPR036047">
    <property type="entry name" value="F-box-like_dom_sf"/>
</dbReference>
<dbReference type="EMBL" id="HBUE01223263">
    <property type="protein sequence ID" value="CAG6540591.1"/>
    <property type="molecule type" value="Transcribed_RNA"/>
</dbReference>
<dbReference type="AlphaFoldDB" id="A0A8D8KS62"/>